<dbReference type="Proteomes" id="UP000283981">
    <property type="component" value="Unassembled WGS sequence"/>
</dbReference>
<reference evidence="5" key="7">
    <citation type="submission" date="2023-01" db="EMBL/GenBank/DDBJ databases">
        <title>Human gut microbiome strain richness.</title>
        <authorList>
            <person name="Chen-Liaw A."/>
        </authorList>
    </citation>
    <scope>NUCLEOTIDE SEQUENCE</scope>
    <source>
        <strain evidence="6">1001217st1_A9_1001217B_191108</strain>
        <strain evidence="5">RTP21484st1_H11_RTP21484_190118</strain>
    </source>
</reference>
<evidence type="ECO:0000313" key="3">
    <source>
        <dbReference type="EMBL" id="MCZ0668988.1"/>
    </source>
</evidence>
<dbReference type="AlphaFoldDB" id="A0A2N5NZN9"/>
<reference evidence="3" key="6">
    <citation type="submission" date="2022-11" db="EMBL/GenBank/DDBJ databases">
        <title>Temperate bacteriophages infecting mucin-degrading bacterium Ruminococcus gnavus from the human gut.</title>
        <authorList>
            <person name="Buttimer C."/>
        </authorList>
    </citation>
    <scope>NUCLEOTIDE SEQUENCE</scope>
    <source>
        <strain evidence="3">CCUG 49994</strain>
        <strain evidence="4">CCUG 52279</strain>
    </source>
</reference>
<name>A0A2N5NZN9_MEDGN</name>
<evidence type="ECO:0000313" key="5">
    <source>
        <dbReference type="EMBL" id="MDB8688280.1"/>
    </source>
</evidence>
<dbReference type="Proteomes" id="UP001297370">
    <property type="component" value="Unassembled WGS sequence"/>
</dbReference>
<dbReference type="Proteomes" id="UP000284472">
    <property type="component" value="Unassembled WGS sequence"/>
</dbReference>
<dbReference type="Proteomes" id="UP001212160">
    <property type="component" value="Unassembled WGS sequence"/>
</dbReference>
<reference evidence="9 14" key="1">
    <citation type="journal article" date="2017" name="Genome Med.">
        <title>A novel Ruminococcus gnavus clade enriched in inflammatory bowel disease patients.</title>
        <authorList>
            <person name="Hall A.B."/>
            <person name="Yassour M."/>
            <person name="Sauk J."/>
            <person name="Garner A."/>
            <person name="Jiang X."/>
            <person name="Arthur T."/>
            <person name="Lagoudas G.K."/>
            <person name="Vatanen T."/>
            <person name="Fornelos N."/>
            <person name="Wilson R."/>
            <person name="Bertha M."/>
            <person name="Cohen M."/>
            <person name="Garber J."/>
            <person name="Khalili H."/>
            <person name="Gevers D."/>
            <person name="Ananthakrishnan A.N."/>
            <person name="Kugathasan S."/>
            <person name="Lander E.S."/>
            <person name="Blainey P."/>
            <person name="Vlamakis H."/>
            <person name="Xavier R.J."/>
            <person name="Huttenhower C."/>
        </authorList>
    </citation>
    <scope>NUCLEOTIDE SEQUENCE [LARGE SCALE GENOMIC DNA]</scope>
    <source>
        <strain evidence="9 14">RJX1125</strain>
    </source>
</reference>
<evidence type="ECO:0000313" key="10">
    <source>
        <dbReference type="EMBL" id="RGT41992.1"/>
    </source>
</evidence>
<evidence type="ECO:0000313" key="1">
    <source>
        <dbReference type="EMBL" id="MCB5493271.1"/>
    </source>
</evidence>
<dbReference type="Proteomes" id="UP001211731">
    <property type="component" value="Unassembled WGS sequence"/>
</dbReference>
<evidence type="ECO:0000313" key="7">
    <source>
        <dbReference type="EMBL" id="NSI20560.1"/>
    </source>
</evidence>
<evidence type="ECO:0000313" key="2">
    <source>
        <dbReference type="EMBL" id="MCB5619019.1"/>
    </source>
</evidence>
<sequence>MAVLKASDNSEMIISCKCGCDDGLRIKIEKDEEDYCFMTYLSGNWYKEQAGFIKKLKKIWAIIRNKDFYYSEIILNKKDWEEYKKWINEK</sequence>
<reference evidence="1" key="5">
    <citation type="submission" date="2021-10" db="EMBL/GenBank/DDBJ databases">
        <title>Collection of gut derived symbiotic bacterial strains cultured from healthy donors.</title>
        <authorList>
            <person name="Lin H."/>
            <person name="Littmann E."/>
            <person name="Claire K."/>
            <person name="Pamer E."/>
        </authorList>
    </citation>
    <scope>NUCLEOTIDE SEQUENCE</scope>
    <source>
        <strain evidence="2">MSK.23.18</strain>
        <strain evidence="1">MSK.23.4</strain>
    </source>
</reference>
<dbReference type="EMBL" id="QRIS01000001">
    <property type="protein sequence ID" value="RHG88782.1"/>
    <property type="molecule type" value="Genomic_DNA"/>
</dbReference>
<dbReference type="EMBL" id="JAJBNC010000007">
    <property type="protein sequence ID" value="MCB5493271.1"/>
    <property type="molecule type" value="Genomic_DNA"/>
</dbReference>
<evidence type="ECO:0000313" key="8">
    <source>
        <dbReference type="EMBL" id="NSI59662.1"/>
    </source>
</evidence>
<dbReference type="EMBL" id="QRWQ01000001">
    <property type="protein sequence ID" value="RGT41992.1"/>
    <property type="molecule type" value="Genomic_DNA"/>
</dbReference>
<organism evidence="10 15">
    <name type="scientific">Mediterraneibacter gnavus</name>
    <name type="common">Ruminococcus gnavus</name>
    <dbReference type="NCBI Taxonomy" id="33038"/>
    <lineage>
        <taxon>Bacteria</taxon>
        <taxon>Bacillati</taxon>
        <taxon>Bacillota</taxon>
        <taxon>Clostridia</taxon>
        <taxon>Lachnospirales</taxon>
        <taxon>Lachnospiraceae</taxon>
        <taxon>Mediterraneibacter</taxon>
    </lineage>
</organism>
<accession>A0A2N5NZN9</accession>
<evidence type="ECO:0000313" key="12">
    <source>
        <dbReference type="EMBL" id="RHG88782.1"/>
    </source>
</evidence>
<dbReference type="RefSeq" id="WP_009245053.1">
    <property type="nucleotide sequence ID" value="NZ_AP031446.1"/>
</dbReference>
<dbReference type="EMBL" id="QRLN01000019">
    <property type="protein sequence ID" value="RHJ09510.1"/>
    <property type="molecule type" value="Genomic_DNA"/>
</dbReference>
<reference evidence="15 16" key="2">
    <citation type="submission" date="2018-08" db="EMBL/GenBank/DDBJ databases">
        <title>A genome reference for cultivated species of the human gut microbiota.</title>
        <authorList>
            <person name="Zou Y."/>
            <person name="Xue W."/>
            <person name="Luo G."/>
        </authorList>
    </citation>
    <scope>NUCLEOTIDE SEQUENCE [LARGE SCALE GENOMIC DNA]</scope>
    <source>
        <strain evidence="10 15">AF19-16AC</strain>
        <strain evidence="13 17">AM12-54</strain>
        <strain evidence="12 16">AM21-18</strain>
        <strain evidence="11 18">AM32-6</strain>
    </source>
</reference>
<dbReference type="Proteomes" id="UP001076974">
    <property type="component" value="Unassembled WGS sequence"/>
</dbReference>
<reference evidence="7" key="4">
    <citation type="submission" date="2020-02" db="EMBL/GenBank/DDBJ databases">
        <authorList>
            <person name="Littmann E."/>
            <person name="Sorbara M."/>
        </authorList>
    </citation>
    <scope>NUCLEOTIDE SEQUENCE</scope>
    <source>
        <strain evidence="8">MSK.15.32</strain>
        <strain evidence="7">MSK.22.53</strain>
    </source>
</reference>
<evidence type="ECO:0000313" key="6">
    <source>
        <dbReference type="EMBL" id="MDB8737382.1"/>
    </source>
</evidence>
<dbReference type="Proteomes" id="UP000235093">
    <property type="component" value="Unassembled WGS sequence"/>
</dbReference>
<dbReference type="EMBL" id="JAQMLA010000074">
    <property type="protein sequence ID" value="MDB8688280.1"/>
    <property type="molecule type" value="Genomic_DNA"/>
</dbReference>
<dbReference type="EMBL" id="JAPRBD010000022">
    <property type="protein sequence ID" value="MCZ0690850.1"/>
    <property type="molecule type" value="Genomic_DNA"/>
</dbReference>
<evidence type="ECO:0000313" key="13">
    <source>
        <dbReference type="EMBL" id="RHJ09510.1"/>
    </source>
</evidence>
<dbReference type="EMBL" id="JAAIRM010000034">
    <property type="protein sequence ID" value="NSI20560.1"/>
    <property type="molecule type" value="Genomic_DNA"/>
</dbReference>
<gene>
    <name evidence="9" type="ORF">CDL23_16015</name>
    <name evidence="13" type="ORF">DW142_12220</name>
    <name evidence="12" type="ORF">DW243_00080</name>
    <name evidence="11" type="ORF">DW812_15995</name>
    <name evidence="10" type="ORF">DWX36_01895</name>
    <name evidence="7" type="ORF">G4958_14685</name>
    <name evidence="8" type="ORF">G4993_14870</name>
    <name evidence="2" type="ORF">LIQ08_07570</name>
    <name evidence="1" type="ORF">LIQ10_05865</name>
    <name evidence="4" type="ORF">OZZ16_13265</name>
    <name evidence="3" type="ORF">OZZ17_15915</name>
    <name evidence="6" type="ORF">PNU63_00990</name>
    <name evidence="5" type="ORF">PNW85_16730</name>
</gene>
<dbReference type="EMBL" id="NIHT01000082">
    <property type="protein sequence ID" value="PLT68037.1"/>
    <property type="molecule type" value="Genomic_DNA"/>
</dbReference>
<dbReference type="EMBL" id="JAJBOM010000008">
    <property type="protein sequence ID" value="MCB5619019.1"/>
    <property type="molecule type" value="Genomic_DNA"/>
</dbReference>
<dbReference type="Proteomes" id="UP001296580">
    <property type="component" value="Unassembled WGS sequence"/>
</dbReference>
<dbReference type="EMBL" id="QSIR01000034">
    <property type="protein sequence ID" value="RHD01841.1"/>
    <property type="molecule type" value="Genomic_DNA"/>
</dbReference>
<evidence type="ECO:0000313" key="14">
    <source>
        <dbReference type="Proteomes" id="UP000235093"/>
    </source>
</evidence>
<evidence type="ECO:0000313" key="15">
    <source>
        <dbReference type="Proteomes" id="UP000283834"/>
    </source>
</evidence>
<evidence type="ECO:0000313" key="9">
    <source>
        <dbReference type="EMBL" id="PLT68037.1"/>
    </source>
</evidence>
<dbReference type="EMBL" id="JAPRAY010000027">
    <property type="protein sequence ID" value="MCZ0668988.1"/>
    <property type="molecule type" value="Genomic_DNA"/>
</dbReference>
<dbReference type="Proteomes" id="UP000283834">
    <property type="component" value="Unassembled WGS sequence"/>
</dbReference>
<protein>
    <submittedName>
        <fullName evidence="10">Uncharacterized protein</fullName>
    </submittedName>
</protein>
<comment type="caution">
    <text evidence="10">The sequence shown here is derived from an EMBL/GenBank/DDBJ whole genome shotgun (WGS) entry which is preliminary data.</text>
</comment>
<dbReference type="Proteomes" id="UP001297422">
    <property type="component" value="Unassembled WGS sequence"/>
</dbReference>
<evidence type="ECO:0000313" key="16">
    <source>
        <dbReference type="Proteomes" id="UP000283981"/>
    </source>
</evidence>
<proteinExistence type="predicted"/>
<dbReference type="Proteomes" id="UP000283992">
    <property type="component" value="Unassembled WGS sequence"/>
</dbReference>
<dbReference type="EMBL" id="JAQMLR010000001">
    <property type="protein sequence ID" value="MDB8737382.1"/>
    <property type="molecule type" value="Genomic_DNA"/>
</dbReference>
<evidence type="ECO:0000313" key="17">
    <source>
        <dbReference type="Proteomes" id="UP000283992"/>
    </source>
</evidence>
<evidence type="ECO:0000313" key="18">
    <source>
        <dbReference type="Proteomes" id="UP000284472"/>
    </source>
</evidence>
<evidence type="ECO:0000313" key="4">
    <source>
        <dbReference type="EMBL" id="MCZ0690850.1"/>
    </source>
</evidence>
<dbReference type="Proteomes" id="UP001296643">
    <property type="component" value="Unassembled WGS sequence"/>
</dbReference>
<reference evidence="7" key="3">
    <citation type="journal article" date="2020" name="Cell Host Microbe">
        <title>Functional and Genomic Variation between Human-Derived Isolates of Lachnospiraceae Reveals Inter- and Intra-Species Diversity.</title>
        <authorList>
            <person name="Sorbara M.T."/>
            <person name="Littmann E.R."/>
            <person name="Fontana E."/>
            <person name="Moody T.U."/>
            <person name="Kohout C.E."/>
            <person name="Gjonbalaj M."/>
            <person name="Eaton V."/>
            <person name="Seok R."/>
            <person name="Leiner I.M."/>
            <person name="Pamer E.G."/>
        </authorList>
    </citation>
    <scope>NUCLEOTIDE SEQUENCE</scope>
    <source>
        <strain evidence="8">MSK.15.32</strain>
        <strain evidence="7">MSK.22.53</strain>
    </source>
</reference>
<dbReference type="EMBL" id="JAAIRV010000039">
    <property type="protein sequence ID" value="NSI59662.1"/>
    <property type="molecule type" value="Genomic_DNA"/>
</dbReference>
<evidence type="ECO:0000313" key="11">
    <source>
        <dbReference type="EMBL" id="RHD01841.1"/>
    </source>
</evidence>
<dbReference type="Proteomes" id="UP001079535">
    <property type="component" value="Unassembled WGS sequence"/>
</dbReference>